<keyword evidence="1" id="KW-0808">Transferase</keyword>
<dbReference type="Pfam" id="PF04655">
    <property type="entry name" value="APH_6_hur"/>
    <property type="match status" value="1"/>
</dbReference>
<proteinExistence type="predicted"/>
<gene>
    <name evidence="1" type="ORF">AVDCRST_MAG12-1978</name>
</gene>
<dbReference type="GO" id="GO:0016773">
    <property type="term" value="F:phosphotransferase activity, alcohol group as acceptor"/>
    <property type="evidence" value="ECO:0007669"/>
    <property type="project" value="InterPro"/>
</dbReference>
<accession>A0A6J4S9X9</accession>
<reference evidence="1" key="1">
    <citation type="submission" date="2020-02" db="EMBL/GenBank/DDBJ databases">
        <authorList>
            <person name="Meier V. D."/>
        </authorList>
    </citation>
    <scope>NUCLEOTIDE SEQUENCE</scope>
    <source>
        <strain evidence="1">AVDCRST_MAG12</strain>
    </source>
</reference>
<name>A0A6J4S9X9_9ACTN</name>
<sequence length="307" mass="32817">MNSPPSVPESFALTQASLRGEAGLAWLNRLPALTGEVSHRWSLEVGGPFPNLSYNWVAPALREDGAPAVLKLSFPGDKQLLMDAAALTAFGGRGICRLLELDLTLGAMLLERLQPGRPLTTIEDDEEATALAAGVMRNLRRPAPPDHEFPTVSGWARGFERLRRRFDGGTGPMPENLVAEAEALFAGLLASEGEPLLLHGDLHHENILSAGGGSWLAIDPKGVVGEAAYEAAALLHNPVEALDGPDPRGLLERRLDVLSGELGLDRDRVRAWGLAQAVLSACWGLEDGGRVWGEALTFAGLLAEIRE</sequence>
<dbReference type="SUPFAM" id="SSF56112">
    <property type="entry name" value="Protein kinase-like (PK-like)"/>
    <property type="match status" value="1"/>
</dbReference>
<protein>
    <submittedName>
        <fullName evidence="1">Weak similarity to aminoglycoside phosphotransferase</fullName>
    </submittedName>
</protein>
<dbReference type="InterPro" id="IPR006748">
    <property type="entry name" value="NH2Glyco/OHUrea_AB-resist_kin"/>
</dbReference>
<dbReference type="Gene3D" id="3.90.1200.10">
    <property type="match status" value="1"/>
</dbReference>
<dbReference type="EMBL" id="CADCVK010000301">
    <property type="protein sequence ID" value="CAA9488917.1"/>
    <property type="molecule type" value="Genomic_DNA"/>
</dbReference>
<organism evidence="1">
    <name type="scientific">uncultured Rubrobacteraceae bacterium</name>
    <dbReference type="NCBI Taxonomy" id="349277"/>
    <lineage>
        <taxon>Bacteria</taxon>
        <taxon>Bacillati</taxon>
        <taxon>Actinomycetota</taxon>
        <taxon>Rubrobacteria</taxon>
        <taxon>Rubrobacterales</taxon>
        <taxon>Rubrobacteraceae</taxon>
        <taxon>environmental samples</taxon>
    </lineage>
</organism>
<dbReference type="InterPro" id="IPR011009">
    <property type="entry name" value="Kinase-like_dom_sf"/>
</dbReference>
<dbReference type="GO" id="GO:0019748">
    <property type="term" value="P:secondary metabolic process"/>
    <property type="evidence" value="ECO:0007669"/>
    <property type="project" value="InterPro"/>
</dbReference>
<evidence type="ECO:0000313" key="1">
    <source>
        <dbReference type="EMBL" id="CAA9488917.1"/>
    </source>
</evidence>
<dbReference type="AlphaFoldDB" id="A0A6J4S9X9"/>